<evidence type="ECO:0000256" key="1">
    <source>
        <dbReference type="SAM" id="SignalP"/>
    </source>
</evidence>
<dbReference type="RefSeq" id="WP_172110778.1">
    <property type="nucleotide sequence ID" value="NZ_JABFDN010000003.1"/>
</dbReference>
<dbReference type="Proteomes" id="UP000886476">
    <property type="component" value="Unassembled WGS sequence"/>
</dbReference>
<feature type="chain" id="PRO_5047269097" evidence="1">
    <location>
        <begin position="29"/>
        <end position="131"/>
    </location>
</feature>
<evidence type="ECO:0000313" key="3">
    <source>
        <dbReference type="Proteomes" id="UP000886476"/>
    </source>
</evidence>
<dbReference type="Pfam" id="PF09539">
    <property type="entry name" value="DUF2385"/>
    <property type="match status" value="1"/>
</dbReference>
<proteinExistence type="predicted"/>
<protein>
    <submittedName>
        <fullName evidence="2">TIGR02301 family protein</fullName>
    </submittedName>
</protein>
<feature type="signal peptide" evidence="1">
    <location>
        <begin position="1"/>
        <end position="28"/>
    </location>
</feature>
<sequence length="131" mass="14376">MTSVHITSNRLLAVLMLVLACAAAPARAQDAAAPFDGDLQRLAEILGTLHYLRGICGSNEGAKWRNQMQALIDAETPSGERRARMIAGFNRGYNGFQQTYRTCTPAAMVAIRRYIDEGSKISRDLTARYAN</sequence>
<dbReference type="InterPro" id="IPR012645">
    <property type="entry name" value="CHP02301"/>
</dbReference>
<keyword evidence="3" id="KW-1185">Reference proteome</keyword>
<dbReference type="NCBIfam" id="TIGR02301">
    <property type="entry name" value="TIGR02301 family protein"/>
    <property type="match status" value="1"/>
</dbReference>
<gene>
    <name evidence="2" type="ORF">HL667_11840</name>
</gene>
<name>A0ABX2CBS6_9BRAD</name>
<keyword evidence="1" id="KW-0732">Signal</keyword>
<comment type="caution">
    <text evidence="2">The sequence shown here is derived from an EMBL/GenBank/DDBJ whole genome shotgun (WGS) entry which is preliminary data.</text>
</comment>
<reference evidence="2" key="1">
    <citation type="submission" date="2020-05" db="EMBL/GenBank/DDBJ databases">
        <title>Nod-independent and nitrogen-fixing Bradyrhizobium aeschynomene sp. nov. isolated from nodules of Aeschynomene indica.</title>
        <authorList>
            <person name="Zhang Z."/>
        </authorList>
    </citation>
    <scope>NUCLEOTIDE SEQUENCE</scope>
    <source>
        <strain evidence="2">83012</strain>
    </source>
</reference>
<accession>A0ABX2CBS6</accession>
<evidence type="ECO:0000313" key="2">
    <source>
        <dbReference type="EMBL" id="NPU65687.1"/>
    </source>
</evidence>
<organism evidence="2 3">
    <name type="scientific">Bradyrhizobium aeschynomenes</name>
    <dbReference type="NCBI Taxonomy" id="2734909"/>
    <lineage>
        <taxon>Bacteria</taxon>
        <taxon>Pseudomonadati</taxon>
        <taxon>Pseudomonadota</taxon>
        <taxon>Alphaproteobacteria</taxon>
        <taxon>Hyphomicrobiales</taxon>
        <taxon>Nitrobacteraceae</taxon>
        <taxon>Bradyrhizobium</taxon>
    </lineage>
</organism>
<dbReference type="EMBL" id="JABFDN010000003">
    <property type="protein sequence ID" value="NPU65687.1"/>
    <property type="molecule type" value="Genomic_DNA"/>
</dbReference>